<dbReference type="PANTHER" id="PTHR34216:SF3">
    <property type="entry name" value="POLY-BETA-1,6-N-ACETYL-D-GLUCOSAMINE N-DEACETYLASE"/>
    <property type="match status" value="1"/>
</dbReference>
<dbReference type="Gene3D" id="3.20.20.370">
    <property type="entry name" value="Glycoside hydrolase/deacetylase"/>
    <property type="match status" value="1"/>
</dbReference>
<dbReference type="EMBL" id="BONC01000094">
    <property type="protein sequence ID" value="GIF61218.1"/>
    <property type="molecule type" value="Genomic_DNA"/>
</dbReference>
<organism evidence="4 5">
    <name type="scientific">Asanoa iriomotensis</name>
    <dbReference type="NCBI Taxonomy" id="234613"/>
    <lineage>
        <taxon>Bacteria</taxon>
        <taxon>Bacillati</taxon>
        <taxon>Actinomycetota</taxon>
        <taxon>Actinomycetes</taxon>
        <taxon>Micromonosporales</taxon>
        <taxon>Micromonosporaceae</taxon>
        <taxon>Asanoa</taxon>
    </lineage>
</organism>
<evidence type="ECO:0000313" key="4">
    <source>
        <dbReference type="EMBL" id="GIF61218.1"/>
    </source>
</evidence>
<evidence type="ECO:0000256" key="1">
    <source>
        <dbReference type="ARBA" id="ARBA00004613"/>
    </source>
</evidence>
<comment type="subcellular location">
    <subcellularLocation>
        <location evidence="1">Secreted</location>
    </subcellularLocation>
</comment>
<name>A0ABQ4CEM5_9ACTN</name>
<protein>
    <recommendedName>
        <fullName evidence="3">NodB homology domain-containing protein</fullName>
    </recommendedName>
</protein>
<dbReference type="InterPro" id="IPR016181">
    <property type="entry name" value="Acyl_CoA_acyltransferase"/>
</dbReference>
<dbReference type="InterPro" id="IPR051398">
    <property type="entry name" value="Polysacch_Deacetylase"/>
</dbReference>
<reference evidence="4 5" key="1">
    <citation type="submission" date="2021-01" db="EMBL/GenBank/DDBJ databases">
        <title>Whole genome shotgun sequence of Asanoa iriomotensis NBRC 100142.</title>
        <authorList>
            <person name="Komaki H."/>
            <person name="Tamura T."/>
        </authorList>
    </citation>
    <scope>NUCLEOTIDE SEQUENCE [LARGE SCALE GENOMIC DNA]</scope>
    <source>
        <strain evidence="4 5">NBRC 100142</strain>
    </source>
</reference>
<dbReference type="SUPFAM" id="SSF88713">
    <property type="entry name" value="Glycoside hydrolase/deacetylase"/>
    <property type="match status" value="1"/>
</dbReference>
<evidence type="ECO:0000259" key="3">
    <source>
        <dbReference type="Pfam" id="PF01522"/>
    </source>
</evidence>
<gene>
    <name evidence="4" type="ORF">Air01nite_73130</name>
</gene>
<keyword evidence="2" id="KW-0732">Signal</keyword>
<dbReference type="Pfam" id="PF01522">
    <property type="entry name" value="Polysacc_deac_1"/>
    <property type="match status" value="1"/>
</dbReference>
<dbReference type="SUPFAM" id="SSF55729">
    <property type="entry name" value="Acyl-CoA N-acyltransferases (Nat)"/>
    <property type="match status" value="1"/>
</dbReference>
<dbReference type="InterPro" id="IPR002509">
    <property type="entry name" value="NODB_dom"/>
</dbReference>
<dbReference type="PANTHER" id="PTHR34216">
    <property type="match status" value="1"/>
</dbReference>
<evidence type="ECO:0000256" key="2">
    <source>
        <dbReference type="ARBA" id="ARBA00022729"/>
    </source>
</evidence>
<comment type="caution">
    <text evidence="4">The sequence shown here is derived from an EMBL/GenBank/DDBJ whole genome shotgun (WGS) entry which is preliminary data.</text>
</comment>
<feature type="domain" description="NodB homology" evidence="3">
    <location>
        <begin position="183"/>
        <end position="248"/>
    </location>
</feature>
<dbReference type="InterPro" id="IPR011330">
    <property type="entry name" value="Glyco_hydro/deAcase_b/a-brl"/>
</dbReference>
<evidence type="ECO:0000313" key="5">
    <source>
        <dbReference type="Proteomes" id="UP000624325"/>
    </source>
</evidence>
<dbReference type="RefSeq" id="WP_203708034.1">
    <property type="nucleotide sequence ID" value="NZ_BAAALU010000018.1"/>
</dbReference>
<keyword evidence="5" id="KW-1185">Reference proteome</keyword>
<proteinExistence type="predicted"/>
<dbReference type="Proteomes" id="UP000624325">
    <property type="component" value="Unassembled WGS sequence"/>
</dbReference>
<accession>A0ABQ4CEM5</accession>
<dbReference type="CDD" id="cd10918">
    <property type="entry name" value="CE4_NodB_like_5s_6s"/>
    <property type="match status" value="1"/>
</dbReference>
<sequence length="643" mass="71159">MPGAHTVIAVNYHRIGAVDDANPLHRLHTVPTDVFRAQLDHMQQHGAIVSLDDVRSCRGLADVNFVVSFDDVPTAALTGMQMMLDRQLPVTVSVCTQLASAGWGTRDKVYCVDRFADPDTVAAATRAAFPDAAAGGDPVSFYHLTKRDDFDPDAVTGTLIEPLFAAVEPFARPFLDGTGYLSWQHIRDLAGHPLITIANHTASHTNLAALPAGRLPAEITTAHDELTDQLGVPPRYLTIPFGRLHQRLAIDCTDVIHPLGYHGILWVGDVATQVTAPYQAQLLHLTRLHAPTTIDEFVTRTRALAKQPVTAAIWQLPAQAHRAPVTVIESSDPQRAARHEMLARQGKDYASSDDFYRYQFTTNPAKGDRPDYYAVERDGRLEATAYNLHARFRVGTVTVPGVYLASWRKLPEAHHSAAGTLVQRMTAREAVVGVHHPSPIAAAAFTRWHQVPVWRLRLAVTDTPDAAVARLDRSWEADTFDDTIGPLVEELMGKADFTLVRDRAWYQWRHETYPLATCRYVVVSRRNEPIAYAVTLQRGDRIEIADWYAPSTLGYARLVTAIQDSARDHHARTIEVETSDRTVADDLAARHAAEATRATNFYHLNRARLAEHGADAADIDALAARWAHLRFHETAGTGDVSIR</sequence>